<gene>
    <name evidence="7" type="ORF">EXN66_Car001124</name>
</gene>
<keyword evidence="4" id="KW-0963">Cytoplasm</keyword>
<dbReference type="PANTHER" id="PTHR22419">
    <property type="entry name" value="COILED-COIL DOMAIN-CONTAINING PROTEIN 172"/>
    <property type="match status" value="1"/>
</dbReference>
<dbReference type="PANTHER" id="PTHR22419:SF2">
    <property type="entry name" value="COILED-COIL DOMAIN-CONTAINING PROTEIN 172"/>
    <property type="match status" value="1"/>
</dbReference>
<dbReference type="AlphaFoldDB" id="A0A6G1QZ26"/>
<dbReference type="EMBL" id="CM015712">
    <property type="protein sequence ID" value="KAF3707951.1"/>
    <property type="molecule type" value="Genomic_DNA"/>
</dbReference>
<evidence type="ECO:0000256" key="4">
    <source>
        <dbReference type="ARBA" id="ARBA00022490"/>
    </source>
</evidence>
<comment type="subcellular location">
    <subcellularLocation>
        <location evidence="1">Cytoplasm</location>
    </subcellularLocation>
</comment>
<evidence type="ECO:0000256" key="6">
    <source>
        <dbReference type="SAM" id="Coils"/>
    </source>
</evidence>
<keyword evidence="8" id="KW-1185">Reference proteome</keyword>
<evidence type="ECO:0000256" key="1">
    <source>
        <dbReference type="ARBA" id="ARBA00004496"/>
    </source>
</evidence>
<dbReference type="InterPro" id="IPR029618">
    <property type="entry name" value="CCDC172"/>
</dbReference>
<organism evidence="7 8">
    <name type="scientific">Channa argus</name>
    <name type="common">Northern snakehead</name>
    <name type="synonym">Ophicephalus argus</name>
    <dbReference type="NCBI Taxonomy" id="215402"/>
    <lineage>
        <taxon>Eukaryota</taxon>
        <taxon>Metazoa</taxon>
        <taxon>Chordata</taxon>
        <taxon>Craniata</taxon>
        <taxon>Vertebrata</taxon>
        <taxon>Euteleostomi</taxon>
        <taxon>Actinopterygii</taxon>
        <taxon>Neopterygii</taxon>
        <taxon>Teleostei</taxon>
        <taxon>Neoteleostei</taxon>
        <taxon>Acanthomorphata</taxon>
        <taxon>Anabantaria</taxon>
        <taxon>Anabantiformes</taxon>
        <taxon>Channoidei</taxon>
        <taxon>Channidae</taxon>
        <taxon>Channa</taxon>
    </lineage>
</organism>
<protein>
    <recommendedName>
        <fullName evidence="3">Coiled-coil domain-containing protein 172</fullName>
    </recommendedName>
</protein>
<evidence type="ECO:0000313" key="7">
    <source>
        <dbReference type="EMBL" id="KAF3707951.1"/>
    </source>
</evidence>
<evidence type="ECO:0000256" key="3">
    <source>
        <dbReference type="ARBA" id="ARBA00022327"/>
    </source>
</evidence>
<feature type="coiled-coil region" evidence="6">
    <location>
        <begin position="137"/>
        <end position="168"/>
    </location>
</feature>
<name>A0A6G1QZ26_CHAAH</name>
<evidence type="ECO:0000256" key="2">
    <source>
        <dbReference type="ARBA" id="ARBA00008975"/>
    </source>
</evidence>
<sequence>MSLDALFQQILLTEQQMTERTQRFKQVKVALIRWKEKLKSAAEKYEKTTTEIDQKAQQLSVMRLQHDLMKKCEDQMLKQIEEILCQKSNLREHLIKKESVSKDEEQNFLQEISRFNDEFSLQDDRETVFDSQMHTEILDLEREVESLYKDLDRQLSEAEAMTDSLKAEILFVSQKPFTDSTCVRLRKELELHKEGELELLRETLSSEIQFLQSKLDSSQGSEQH</sequence>
<reference evidence="7 8" key="1">
    <citation type="submission" date="2019-02" db="EMBL/GenBank/DDBJ databases">
        <title>Opniocepnalus argus genome.</title>
        <authorList>
            <person name="Zhou C."/>
            <person name="Xiao S."/>
        </authorList>
    </citation>
    <scope>NUCLEOTIDE SEQUENCE [LARGE SCALE GENOMIC DNA]</scope>
    <source>
        <strain evidence="7">OARG1902GOOAL</strain>
        <tissue evidence="7">Muscle</tissue>
    </source>
</reference>
<dbReference type="Proteomes" id="UP000503349">
    <property type="component" value="Chromosome 1"/>
</dbReference>
<reference evidence="8" key="2">
    <citation type="submission" date="2019-02" db="EMBL/GenBank/DDBJ databases">
        <title>Opniocepnalus argus Var Kimnra genome.</title>
        <authorList>
            <person name="Zhou C."/>
            <person name="Xiao S."/>
        </authorList>
    </citation>
    <scope>NUCLEOTIDE SEQUENCE [LARGE SCALE GENOMIC DNA]</scope>
</reference>
<dbReference type="GO" id="GO:0005737">
    <property type="term" value="C:cytoplasm"/>
    <property type="evidence" value="ECO:0007669"/>
    <property type="project" value="UniProtKB-SubCell"/>
</dbReference>
<keyword evidence="5 6" id="KW-0175">Coiled coil</keyword>
<feature type="coiled-coil region" evidence="6">
    <location>
        <begin position="31"/>
        <end position="58"/>
    </location>
</feature>
<evidence type="ECO:0000313" key="8">
    <source>
        <dbReference type="Proteomes" id="UP000503349"/>
    </source>
</evidence>
<evidence type="ECO:0000256" key="5">
    <source>
        <dbReference type="ARBA" id="ARBA00023054"/>
    </source>
</evidence>
<comment type="similarity">
    <text evidence="2">Belongs to the CCDC172 family.</text>
</comment>
<accession>A0A6G1QZ26</accession>
<proteinExistence type="inferred from homology"/>